<gene>
    <name evidence="7" type="ORF">BpHYR1_006563</name>
</gene>
<evidence type="ECO:0000256" key="4">
    <source>
        <dbReference type="ARBA" id="ARBA00023136"/>
    </source>
</evidence>
<proteinExistence type="predicted"/>
<keyword evidence="3 5" id="KW-1133">Transmembrane helix</keyword>
<keyword evidence="2 5" id="KW-0812">Transmembrane</keyword>
<sequence>MIVQCLVIAIIAFAINYSLCDLFSKTHRYKINPTQELFAYGASNIFSSFFSCFVSAGSLGRSLVQNNAGGKSQVSSIFSCIILALVLAFIAPLFQDLPQACLASIILVALQGLLKKIKDLSFYWKINKIEFLQFLITYLSVIILDIDIGLGVGVAFYILVHLVRLSKPYSTLLGNIPGTELYRDLNLYKDAEEIDHIKIVRFQAELHATNSIQFKKAIYKLTETKPQDYIEAKNKLIAKQKKQMEKDKPSKFEKIIPTFVKKIVCKKYDFNDKNIEIFATGVEDFNGKQPDVKNISIKIGDDQYKNIEKCQEKTEDLEIESPNFKFLVIDCSPVSFVDSVGVKVIKQLIADFKEIGVKVYLADCNDAFIDRFKCMEKASSTPKKSAGYYNNKIFHLTIHDAVLHAQNILKDE</sequence>
<evidence type="ECO:0000256" key="2">
    <source>
        <dbReference type="ARBA" id="ARBA00022692"/>
    </source>
</evidence>
<keyword evidence="4 5" id="KW-0472">Membrane</keyword>
<protein>
    <submittedName>
        <fullName evidence="7">Solute carrier family 26 member 6-like</fullName>
    </submittedName>
</protein>
<evidence type="ECO:0000259" key="6">
    <source>
        <dbReference type="PROSITE" id="PS50801"/>
    </source>
</evidence>
<dbReference type="InterPro" id="IPR001902">
    <property type="entry name" value="SLC26A/SulP_fam"/>
</dbReference>
<dbReference type="Pfam" id="PF01740">
    <property type="entry name" value="STAS"/>
    <property type="match status" value="1"/>
</dbReference>
<dbReference type="OrthoDB" id="288203at2759"/>
<dbReference type="Proteomes" id="UP000276133">
    <property type="component" value="Unassembled WGS sequence"/>
</dbReference>
<dbReference type="EMBL" id="REGN01006546">
    <property type="protein sequence ID" value="RNA09090.1"/>
    <property type="molecule type" value="Genomic_DNA"/>
</dbReference>
<feature type="transmembrane region" description="Helical" evidence="5">
    <location>
        <begin position="97"/>
        <end position="114"/>
    </location>
</feature>
<dbReference type="GO" id="GO:0055085">
    <property type="term" value="P:transmembrane transport"/>
    <property type="evidence" value="ECO:0007669"/>
    <property type="project" value="InterPro"/>
</dbReference>
<reference evidence="7 8" key="1">
    <citation type="journal article" date="2018" name="Sci. Rep.">
        <title>Genomic signatures of local adaptation to the degree of environmental predictability in rotifers.</title>
        <authorList>
            <person name="Franch-Gras L."/>
            <person name="Hahn C."/>
            <person name="Garcia-Roger E.M."/>
            <person name="Carmona M.J."/>
            <person name="Serra M."/>
            <person name="Gomez A."/>
        </authorList>
    </citation>
    <scope>NUCLEOTIDE SEQUENCE [LARGE SCALE GENOMIC DNA]</scope>
    <source>
        <strain evidence="7">HYR1</strain>
    </source>
</reference>
<dbReference type="AlphaFoldDB" id="A0A3M7QCH6"/>
<comment type="caution">
    <text evidence="7">The sequence shown here is derived from an EMBL/GenBank/DDBJ whole genome shotgun (WGS) entry which is preliminary data.</text>
</comment>
<organism evidence="7 8">
    <name type="scientific">Brachionus plicatilis</name>
    <name type="common">Marine rotifer</name>
    <name type="synonym">Brachionus muelleri</name>
    <dbReference type="NCBI Taxonomy" id="10195"/>
    <lineage>
        <taxon>Eukaryota</taxon>
        <taxon>Metazoa</taxon>
        <taxon>Spiralia</taxon>
        <taxon>Gnathifera</taxon>
        <taxon>Rotifera</taxon>
        <taxon>Eurotatoria</taxon>
        <taxon>Monogononta</taxon>
        <taxon>Pseudotrocha</taxon>
        <taxon>Ploima</taxon>
        <taxon>Brachionidae</taxon>
        <taxon>Brachionus</taxon>
    </lineage>
</organism>
<evidence type="ECO:0000313" key="7">
    <source>
        <dbReference type="EMBL" id="RNA09090.1"/>
    </source>
</evidence>
<comment type="subcellular location">
    <subcellularLocation>
        <location evidence="1">Membrane</location>
        <topology evidence="1">Multi-pass membrane protein</topology>
    </subcellularLocation>
</comment>
<dbReference type="PANTHER" id="PTHR11814">
    <property type="entry name" value="SULFATE TRANSPORTER"/>
    <property type="match status" value="1"/>
</dbReference>
<dbReference type="InterPro" id="IPR011547">
    <property type="entry name" value="SLC26A/SulP_dom"/>
</dbReference>
<dbReference type="Gene3D" id="3.30.750.24">
    <property type="entry name" value="STAS domain"/>
    <property type="match status" value="1"/>
</dbReference>
<dbReference type="InterPro" id="IPR036513">
    <property type="entry name" value="STAS_dom_sf"/>
</dbReference>
<accession>A0A3M7QCH6</accession>
<name>A0A3M7QCH6_BRAPC</name>
<dbReference type="STRING" id="10195.A0A3M7QCH6"/>
<feature type="transmembrane region" description="Helical" evidence="5">
    <location>
        <begin position="135"/>
        <end position="160"/>
    </location>
</feature>
<feature type="transmembrane region" description="Helical" evidence="5">
    <location>
        <begin position="72"/>
        <end position="91"/>
    </location>
</feature>
<dbReference type="SUPFAM" id="SSF52091">
    <property type="entry name" value="SpoIIaa-like"/>
    <property type="match status" value="1"/>
</dbReference>
<keyword evidence="8" id="KW-1185">Reference proteome</keyword>
<evidence type="ECO:0000313" key="8">
    <source>
        <dbReference type="Proteomes" id="UP000276133"/>
    </source>
</evidence>
<evidence type="ECO:0000256" key="1">
    <source>
        <dbReference type="ARBA" id="ARBA00004141"/>
    </source>
</evidence>
<feature type="transmembrane region" description="Helical" evidence="5">
    <location>
        <begin position="38"/>
        <end position="60"/>
    </location>
</feature>
<dbReference type="Pfam" id="PF00916">
    <property type="entry name" value="Sulfate_transp"/>
    <property type="match status" value="1"/>
</dbReference>
<dbReference type="CDD" id="cd07042">
    <property type="entry name" value="STAS_SulP_like_sulfate_transporter"/>
    <property type="match status" value="1"/>
</dbReference>
<dbReference type="GO" id="GO:0016020">
    <property type="term" value="C:membrane"/>
    <property type="evidence" value="ECO:0007669"/>
    <property type="project" value="UniProtKB-SubCell"/>
</dbReference>
<evidence type="ECO:0000256" key="3">
    <source>
        <dbReference type="ARBA" id="ARBA00022989"/>
    </source>
</evidence>
<evidence type="ECO:0000256" key="5">
    <source>
        <dbReference type="SAM" id="Phobius"/>
    </source>
</evidence>
<feature type="domain" description="STAS" evidence="6">
    <location>
        <begin position="187"/>
        <end position="405"/>
    </location>
</feature>
<dbReference type="InterPro" id="IPR002645">
    <property type="entry name" value="STAS_dom"/>
</dbReference>
<dbReference type="PROSITE" id="PS50801">
    <property type="entry name" value="STAS"/>
    <property type="match status" value="1"/>
</dbReference>